<dbReference type="SMART" id="SM00333">
    <property type="entry name" value="TUDOR"/>
    <property type="match status" value="1"/>
</dbReference>
<dbReference type="Pfam" id="PF00567">
    <property type="entry name" value="TUDOR"/>
    <property type="match status" value="1"/>
</dbReference>
<dbReference type="InterPro" id="IPR002999">
    <property type="entry name" value="Tudor"/>
</dbReference>
<keyword evidence="4" id="KW-1185">Reference proteome</keyword>
<accession>A0A8S3TFV4</accession>
<dbReference type="PROSITE" id="PS50304">
    <property type="entry name" value="TUDOR"/>
    <property type="match status" value="1"/>
</dbReference>
<dbReference type="Proteomes" id="UP000683360">
    <property type="component" value="Unassembled WGS sequence"/>
</dbReference>
<comment type="caution">
    <text evidence="3">The sequence shown here is derived from an EMBL/GenBank/DDBJ whole genome shotgun (WGS) entry which is preliminary data.</text>
</comment>
<protein>
    <submittedName>
        <fullName evidence="3">TDRD1_4_6_7</fullName>
    </submittedName>
</protein>
<name>A0A8S3TFV4_MYTED</name>
<organism evidence="3 4">
    <name type="scientific">Mytilus edulis</name>
    <name type="common">Blue mussel</name>
    <dbReference type="NCBI Taxonomy" id="6550"/>
    <lineage>
        <taxon>Eukaryota</taxon>
        <taxon>Metazoa</taxon>
        <taxon>Spiralia</taxon>
        <taxon>Lophotrochozoa</taxon>
        <taxon>Mollusca</taxon>
        <taxon>Bivalvia</taxon>
        <taxon>Autobranchia</taxon>
        <taxon>Pteriomorphia</taxon>
        <taxon>Mytilida</taxon>
        <taxon>Mytiloidea</taxon>
        <taxon>Mytilidae</taxon>
        <taxon>Mytilinae</taxon>
        <taxon>Mytilus</taxon>
    </lineage>
</organism>
<dbReference type="InterPro" id="IPR050621">
    <property type="entry name" value="Tudor_domain_containing"/>
</dbReference>
<feature type="domain" description="Tudor" evidence="2">
    <location>
        <begin position="373"/>
        <end position="431"/>
    </location>
</feature>
<gene>
    <name evidence="3" type="ORF">MEDL_41029</name>
</gene>
<evidence type="ECO:0000256" key="1">
    <source>
        <dbReference type="SAM" id="MobiDB-lite"/>
    </source>
</evidence>
<evidence type="ECO:0000259" key="2">
    <source>
        <dbReference type="PROSITE" id="PS50304"/>
    </source>
</evidence>
<dbReference type="InterPro" id="IPR035437">
    <property type="entry name" value="SNase_OB-fold_sf"/>
</dbReference>
<dbReference type="EMBL" id="CAJPWZ010001986">
    <property type="protein sequence ID" value="CAG2228052.1"/>
    <property type="molecule type" value="Genomic_DNA"/>
</dbReference>
<feature type="compositionally biased region" description="Low complexity" evidence="1">
    <location>
        <begin position="510"/>
        <end position="526"/>
    </location>
</feature>
<feature type="region of interest" description="Disordered" evidence="1">
    <location>
        <begin position="509"/>
        <end position="532"/>
    </location>
</feature>
<dbReference type="Gene3D" id="2.30.30.140">
    <property type="match status" value="1"/>
</dbReference>
<evidence type="ECO:0000313" key="4">
    <source>
        <dbReference type="Proteomes" id="UP000683360"/>
    </source>
</evidence>
<dbReference type="GO" id="GO:0007283">
    <property type="term" value="P:spermatogenesis"/>
    <property type="evidence" value="ECO:0007669"/>
    <property type="project" value="TreeGrafter"/>
</dbReference>
<dbReference type="SUPFAM" id="SSF63748">
    <property type="entry name" value="Tudor/PWWP/MBT"/>
    <property type="match status" value="1"/>
</dbReference>
<proteinExistence type="predicted"/>
<dbReference type="Gene3D" id="2.40.50.90">
    <property type="match status" value="1"/>
</dbReference>
<dbReference type="PANTHER" id="PTHR22948:SF29">
    <property type="entry name" value="FI02030P-RELATED"/>
    <property type="match status" value="1"/>
</dbReference>
<dbReference type="AlphaFoldDB" id="A0A8S3TFV4"/>
<dbReference type="PANTHER" id="PTHR22948">
    <property type="entry name" value="TUDOR DOMAIN CONTAINING PROTEIN"/>
    <property type="match status" value="1"/>
</dbReference>
<dbReference type="GO" id="GO:0043186">
    <property type="term" value="C:P granule"/>
    <property type="evidence" value="ECO:0007669"/>
    <property type="project" value="TreeGrafter"/>
</dbReference>
<dbReference type="OrthoDB" id="10069557at2759"/>
<sequence>MRSSEEERIFQLLFLLYDVCKDTLLPFFANKYLNNELTDENISKYISKNKDKLLQQLQKSKCNICSESNAENSCLKLQRELLECFFKVDKSVKKDTNLKDVTSDLLTVKKITPDELTVSMLHNLLLTAELDTEEREWIGQLYEQRKQFSSMAITEETFQEIWRKSEEIFLNITRKYSKGQEQILEKYIKVVKTMLPQWDMVEDSWQLMEKEFHLQDGTLYADISLKLKCRETQYWTTSSDEKFGCEINNNDESDAQDITDRVLSRLLPVLEKHQQEIDIKNKNQTQYILQRLEDMSAGLPNTREYKEFDMEKVKLPSGINELKSPLFVITEENEGLDTSSGNNANKTDRNQHVFTFVREEYSKGSHNEDTTVDKAPGEIVAAKFTSDGKWYRARVLIVEENRLRVFFVDFGNREWLRYNCVRSILPDFLHLPFQAVECFLMHIEPLGAKYTTESKYRFKELVDNKVLVAFVKTRSFNGSIWVDLYDTTGDEDIDIAKVLLSEKLVQDTGSTTTTSSKQSHHSSQTSLILVPG</sequence>
<dbReference type="GO" id="GO:0034587">
    <property type="term" value="P:piRNA processing"/>
    <property type="evidence" value="ECO:0007669"/>
    <property type="project" value="TreeGrafter"/>
</dbReference>
<dbReference type="FunFam" id="2.30.30.140:FF:000018">
    <property type="entry name" value="Serine/threonine-protein kinase 31"/>
    <property type="match status" value="1"/>
</dbReference>
<reference evidence="3" key="1">
    <citation type="submission" date="2021-03" db="EMBL/GenBank/DDBJ databases">
        <authorList>
            <person name="Bekaert M."/>
        </authorList>
    </citation>
    <scope>NUCLEOTIDE SEQUENCE</scope>
</reference>
<evidence type="ECO:0000313" key="3">
    <source>
        <dbReference type="EMBL" id="CAG2228052.1"/>
    </source>
</evidence>
<dbReference type="GO" id="GO:0030719">
    <property type="term" value="P:P granule organization"/>
    <property type="evidence" value="ECO:0007669"/>
    <property type="project" value="TreeGrafter"/>
</dbReference>